<comment type="subcellular location">
    <subcellularLocation>
        <location evidence="2">Cell inner membrane</location>
        <topology evidence="2">Single-pass type II membrane protein</topology>
    </subcellularLocation>
    <subcellularLocation>
        <location evidence="13">Cell membrane</location>
        <topology evidence="13">Single-pass type II membrane protein</topology>
    </subcellularLocation>
</comment>
<comment type="function">
    <text evidence="1">Involved in the TonB-dependent energy-dependent transport of various receptor-bound substrates.</text>
</comment>
<dbReference type="Gene3D" id="3.30.420.270">
    <property type="match status" value="1"/>
</dbReference>
<name>A0AA95KJU2_9GAMM</name>
<dbReference type="PANTHER" id="PTHR30558">
    <property type="entry name" value="EXBD MEMBRANE COMPONENT OF PMF-DRIVEN MACROMOLECULE IMPORT SYSTEM"/>
    <property type="match status" value="1"/>
</dbReference>
<evidence type="ECO:0000256" key="6">
    <source>
        <dbReference type="ARBA" id="ARBA00022448"/>
    </source>
</evidence>
<dbReference type="Proteomes" id="UP001301326">
    <property type="component" value="Chromosome"/>
</dbReference>
<evidence type="ECO:0000256" key="4">
    <source>
        <dbReference type="ARBA" id="ARBA00011471"/>
    </source>
</evidence>
<dbReference type="InterPro" id="IPR003400">
    <property type="entry name" value="ExbD"/>
</dbReference>
<evidence type="ECO:0000256" key="2">
    <source>
        <dbReference type="ARBA" id="ARBA00004249"/>
    </source>
</evidence>
<evidence type="ECO:0000256" key="8">
    <source>
        <dbReference type="ARBA" id="ARBA00022519"/>
    </source>
</evidence>
<dbReference type="AlphaFoldDB" id="A0AA95KJU2"/>
<keyword evidence="8" id="KW-0997">Cell inner membrane</keyword>
<dbReference type="GO" id="GO:0022857">
    <property type="term" value="F:transmembrane transporter activity"/>
    <property type="evidence" value="ECO:0007669"/>
    <property type="project" value="InterPro"/>
</dbReference>
<evidence type="ECO:0000313" key="14">
    <source>
        <dbReference type="EMBL" id="WGZ95759.1"/>
    </source>
</evidence>
<comment type="subunit">
    <text evidence="4">The accessory proteins ExbB and ExbD seem to form a complex with TonB.</text>
</comment>
<dbReference type="EMBL" id="CP124756">
    <property type="protein sequence ID" value="WGZ95759.1"/>
    <property type="molecule type" value="Genomic_DNA"/>
</dbReference>
<organism evidence="14">
    <name type="scientific">Candidatus Thiothrix putei</name>
    <dbReference type="NCBI Taxonomy" id="3080811"/>
    <lineage>
        <taxon>Bacteria</taxon>
        <taxon>Pseudomonadati</taxon>
        <taxon>Pseudomonadota</taxon>
        <taxon>Gammaproteobacteria</taxon>
        <taxon>Thiotrichales</taxon>
        <taxon>Thiotrichaceae</taxon>
        <taxon>Thiothrix</taxon>
    </lineage>
</organism>
<dbReference type="GO" id="GO:0015031">
    <property type="term" value="P:protein transport"/>
    <property type="evidence" value="ECO:0007669"/>
    <property type="project" value="UniProtKB-KW"/>
</dbReference>
<reference evidence="14" key="1">
    <citation type="journal article" date="2023" name="Int. J. Mol. Sci.">
        <title>Metagenomics Revealed a New Genus 'Candidatus Thiocaldithrix dubininis' gen. nov., sp. nov. and a New Species 'Candidatus Thiothrix putei' sp. nov. in the Family Thiotrichaceae, Some Members of Which Have Traits of Both Na+- and H+-Motive Energetics.</title>
        <authorList>
            <person name="Ravin N.V."/>
            <person name="Muntyan M.S."/>
            <person name="Smolyakov D.D."/>
            <person name="Rudenko T.S."/>
            <person name="Beletsky A.V."/>
            <person name="Mardanov A.V."/>
            <person name="Grabovich M.Y."/>
        </authorList>
    </citation>
    <scope>NUCLEOTIDE SEQUENCE</scope>
    <source>
        <strain evidence="14">GKL-02</strain>
    </source>
</reference>
<dbReference type="KEGG" id="tput:QJT81_07160"/>
<keyword evidence="12" id="KW-0472">Membrane</keyword>
<keyword evidence="11" id="KW-1133">Transmembrane helix</keyword>
<evidence type="ECO:0000256" key="7">
    <source>
        <dbReference type="ARBA" id="ARBA00022475"/>
    </source>
</evidence>
<reference evidence="14" key="2">
    <citation type="submission" date="2023-04" db="EMBL/GenBank/DDBJ databases">
        <authorList>
            <person name="Beletskiy A.V."/>
            <person name="Mardanov A.V."/>
            <person name="Ravin N.V."/>
        </authorList>
    </citation>
    <scope>NUCLEOTIDE SEQUENCE</scope>
    <source>
        <strain evidence="14">GKL-02</strain>
    </source>
</reference>
<keyword evidence="6 13" id="KW-0813">Transport</keyword>
<evidence type="ECO:0000256" key="9">
    <source>
        <dbReference type="ARBA" id="ARBA00022692"/>
    </source>
</evidence>
<keyword evidence="7" id="KW-1003">Cell membrane</keyword>
<evidence type="ECO:0000256" key="5">
    <source>
        <dbReference type="ARBA" id="ARBA00022090"/>
    </source>
</evidence>
<keyword evidence="10 13" id="KW-0653">Protein transport</keyword>
<accession>A0AA95KJU2</accession>
<sequence>MKRFDQINMIPFIDIMLVLLAIVLTTASFVSQGLIPVNLPTAAQVSEPSNDDEPLEIAINAQNEFFLGEEKITLEQMAEKLKVQAKPETLIVLRIDKAAVFEHFVKLIDLLKAQKLNNLSIQAQQAP</sequence>
<evidence type="ECO:0000256" key="1">
    <source>
        <dbReference type="ARBA" id="ARBA00003540"/>
    </source>
</evidence>
<evidence type="ECO:0000256" key="10">
    <source>
        <dbReference type="ARBA" id="ARBA00022927"/>
    </source>
</evidence>
<protein>
    <recommendedName>
        <fullName evidence="5">Biopolymer transport protein ExbD</fullName>
    </recommendedName>
</protein>
<dbReference type="GO" id="GO:0005886">
    <property type="term" value="C:plasma membrane"/>
    <property type="evidence" value="ECO:0007669"/>
    <property type="project" value="UniProtKB-SubCell"/>
</dbReference>
<dbReference type="NCBIfam" id="TIGR02804">
    <property type="entry name" value="ExbD_2"/>
    <property type="match status" value="1"/>
</dbReference>
<dbReference type="Pfam" id="PF02472">
    <property type="entry name" value="ExbD"/>
    <property type="match status" value="1"/>
</dbReference>
<evidence type="ECO:0000256" key="13">
    <source>
        <dbReference type="RuleBase" id="RU003879"/>
    </source>
</evidence>
<gene>
    <name evidence="14" type="primary">exbD</name>
    <name evidence="14" type="ORF">QJT81_07160</name>
</gene>
<dbReference type="InterPro" id="IPR014171">
    <property type="entry name" value="TonB_ExbD_2"/>
</dbReference>
<evidence type="ECO:0000256" key="3">
    <source>
        <dbReference type="ARBA" id="ARBA00005811"/>
    </source>
</evidence>
<evidence type="ECO:0000256" key="12">
    <source>
        <dbReference type="ARBA" id="ARBA00023136"/>
    </source>
</evidence>
<keyword evidence="9 13" id="KW-0812">Transmembrane</keyword>
<comment type="similarity">
    <text evidence="3 13">Belongs to the ExbD/TolR family.</text>
</comment>
<proteinExistence type="inferred from homology"/>
<dbReference type="PANTHER" id="PTHR30558:SF12">
    <property type="entry name" value="BIOPOLYMER TRANSPORT PROTEIN EXBD"/>
    <property type="match status" value="1"/>
</dbReference>
<evidence type="ECO:0000256" key="11">
    <source>
        <dbReference type="ARBA" id="ARBA00022989"/>
    </source>
</evidence>